<dbReference type="InParanoid" id="A0A2P5CFM9"/>
<sequence>MDESITIIYTHLREIFSIAISNSSNQTKKSIPGLNGLPFSLGSFLTRSQVSNQTRLPFPPKILRELRKRSSRITIRNGKVVLGSPIINLHAPLQRMNNPFLGLLRAPPLQQRSSLLARPSTVEIQHRHFPLRMSIKLHIASSPNQNIRITYRNQQSLPRVYPMFAHHVVQSLNVHNLIKRQSKSRKQCKNDN</sequence>
<reference evidence="2" key="1">
    <citation type="submission" date="2016-06" db="EMBL/GenBank/DDBJ databases">
        <title>Parallel loss of symbiosis genes in relatives of nitrogen-fixing non-legume Parasponia.</title>
        <authorList>
            <person name="Van Velzen R."/>
            <person name="Holmer R."/>
            <person name="Bu F."/>
            <person name="Rutten L."/>
            <person name="Van Zeijl A."/>
            <person name="Liu W."/>
            <person name="Santuari L."/>
            <person name="Cao Q."/>
            <person name="Sharma T."/>
            <person name="Shen D."/>
            <person name="Roswanjaya Y."/>
            <person name="Wardhani T."/>
            <person name="Kalhor M.S."/>
            <person name="Jansen J."/>
            <person name="Van den Hoogen J."/>
            <person name="Gungor B."/>
            <person name="Hartog M."/>
            <person name="Hontelez J."/>
            <person name="Verver J."/>
            <person name="Yang W.-C."/>
            <person name="Schijlen E."/>
            <person name="Repin R."/>
            <person name="Schilthuizen M."/>
            <person name="Schranz E."/>
            <person name="Heidstra R."/>
            <person name="Miyata K."/>
            <person name="Fedorova E."/>
            <person name="Kohlen W."/>
            <person name="Bisseling T."/>
            <person name="Smit S."/>
            <person name="Geurts R."/>
        </authorList>
    </citation>
    <scope>NUCLEOTIDE SEQUENCE [LARGE SCALE GENOMIC DNA]</scope>
    <source>
        <strain evidence="2">cv. RG33-2</strain>
    </source>
</reference>
<accession>A0A2P5CFM9</accession>
<dbReference type="OrthoDB" id="10355458at2759"/>
<dbReference type="AlphaFoldDB" id="A0A2P5CFM9"/>
<dbReference type="Proteomes" id="UP000237000">
    <property type="component" value="Unassembled WGS sequence"/>
</dbReference>
<proteinExistence type="predicted"/>
<comment type="caution">
    <text evidence="1">The sequence shown here is derived from an EMBL/GenBank/DDBJ whole genome shotgun (WGS) entry which is preliminary data.</text>
</comment>
<protein>
    <submittedName>
        <fullName evidence="1">Uncharacterized protein</fullName>
    </submittedName>
</protein>
<keyword evidence="2" id="KW-1185">Reference proteome</keyword>
<dbReference type="EMBL" id="JXTC01000370">
    <property type="protein sequence ID" value="PON59860.1"/>
    <property type="molecule type" value="Genomic_DNA"/>
</dbReference>
<gene>
    <name evidence="1" type="ORF">TorRG33x02_286620</name>
</gene>
<evidence type="ECO:0000313" key="1">
    <source>
        <dbReference type="EMBL" id="PON59860.1"/>
    </source>
</evidence>
<organism evidence="1 2">
    <name type="scientific">Trema orientale</name>
    <name type="common">Charcoal tree</name>
    <name type="synonym">Celtis orientalis</name>
    <dbReference type="NCBI Taxonomy" id="63057"/>
    <lineage>
        <taxon>Eukaryota</taxon>
        <taxon>Viridiplantae</taxon>
        <taxon>Streptophyta</taxon>
        <taxon>Embryophyta</taxon>
        <taxon>Tracheophyta</taxon>
        <taxon>Spermatophyta</taxon>
        <taxon>Magnoliopsida</taxon>
        <taxon>eudicotyledons</taxon>
        <taxon>Gunneridae</taxon>
        <taxon>Pentapetalae</taxon>
        <taxon>rosids</taxon>
        <taxon>fabids</taxon>
        <taxon>Rosales</taxon>
        <taxon>Cannabaceae</taxon>
        <taxon>Trema</taxon>
    </lineage>
</organism>
<name>A0A2P5CFM9_TREOI</name>
<evidence type="ECO:0000313" key="2">
    <source>
        <dbReference type="Proteomes" id="UP000237000"/>
    </source>
</evidence>